<gene>
    <name evidence="4" type="ORF">IXB50_19020</name>
</gene>
<dbReference type="AlphaFoldDB" id="A0A947DK12"/>
<proteinExistence type="predicted"/>
<dbReference type="EMBL" id="JADOES010000049">
    <property type="protein sequence ID" value="MBT9317519.1"/>
    <property type="molecule type" value="Genomic_DNA"/>
</dbReference>
<dbReference type="Proteomes" id="UP000717364">
    <property type="component" value="Unassembled WGS sequence"/>
</dbReference>
<dbReference type="InterPro" id="IPR000424">
    <property type="entry name" value="Primosome_PriB/ssb"/>
</dbReference>
<protein>
    <submittedName>
        <fullName evidence="4">Single-stranded DNA-binding protein</fullName>
    </submittedName>
</protein>
<evidence type="ECO:0000313" key="4">
    <source>
        <dbReference type="EMBL" id="MBT9317519.1"/>
    </source>
</evidence>
<organism evidence="4 5">
    <name type="scientific">Leptothoe spongobia TAU-MAC 1115</name>
    <dbReference type="NCBI Taxonomy" id="1967444"/>
    <lineage>
        <taxon>Bacteria</taxon>
        <taxon>Bacillati</taxon>
        <taxon>Cyanobacteriota</taxon>
        <taxon>Cyanophyceae</taxon>
        <taxon>Nodosilineales</taxon>
        <taxon>Cymatolegaceae</taxon>
        <taxon>Leptothoe</taxon>
        <taxon>Leptothoe spongobia</taxon>
    </lineage>
</organism>
<evidence type="ECO:0000256" key="2">
    <source>
        <dbReference type="PROSITE-ProRule" id="PRU00252"/>
    </source>
</evidence>
<reference evidence="4" key="1">
    <citation type="submission" date="2020-11" db="EMBL/GenBank/DDBJ databases">
        <authorList>
            <person name="Konstantinou D."/>
            <person name="Gkelis S."/>
            <person name="Popin R."/>
            <person name="Fewer D."/>
            <person name="Sivonen K."/>
        </authorList>
    </citation>
    <scope>NUCLEOTIDE SEQUENCE</scope>
    <source>
        <strain evidence="4">TAU-MAC 1115</strain>
    </source>
</reference>
<evidence type="ECO:0000313" key="5">
    <source>
        <dbReference type="Proteomes" id="UP000717364"/>
    </source>
</evidence>
<reference evidence="4" key="2">
    <citation type="journal article" date="2021" name="Mar. Drugs">
        <title>Genome Reduction and Secondary Metabolism of the Marine Sponge-Associated Cyanobacterium Leptothoe.</title>
        <authorList>
            <person name="Konstantinou D."/>
            <person name="Popin R.V."/>
            <person name="Fewer D.P."/>
            <person name="Sivonen K."/>
            <person name="Gkelis S."/>
        </authorList>
    </citation>
    <scope>NUCLEOTIDE SEQUENCE</scope>
    <source>
        <strain evidence="4">TAU-MAC 1115</strain>
    </source>
</reference>
<accession>A0A947DK12</accession>
<dbReference type="GO" id="GO:0003697">
    <property type="term" value="F:single-stranded DNA binding"/>
    <property type="evidence" value="ECO:0007669"/>
    <property type="project" value="InterPro"/>
</dbReference>
<keyword evidence="1 2" id="KW-0238">DNA-binding</keyword>
<dbReference type="Gene3D" id="2.40.50.140">
    <property type="entry name" value="Nucleic acid-binding proteins"/>
    <property type="match status" value="1"/>
</dbReference>
<comment type="caution">
    <text evidence="4">The sequence shown here is derived from an EMBL/GenBank/DDBJ whole genome shotgun (WGS) entry which is preliminary data.</text>
</comment>
<dbReference type="PROSITE" id="PS50935">
    <property type="entry name" value="SSB"/>
    <property type="match status" value="1"/>
</dbReference>
<dbReference type="SUPFAM" id="SSF50249">
    <property type="entry name" value="Nucleic acid-binding proteins"/>
    <property type="match status" value="1"/>
</dbReference>
<dbReference type="InterPro" id="IPR012340">
    <property type="entry name" value="NA-bd_OB-fold"/>
</dbReference>
<name>A0A947DK12_9CYAN</name>
<evidence type="ECO:0000256" key="1">
    <source>
        <dbReference type="ARBA" id="ARBA00023125"/>
    </source>
</evidence>
<feature type="region of interest" description="Disordered" evidence="3">
    <location>
        <begin position="112"/>
        <end position="133"/>
    </location>
</feature>
<evidence type="ECO:0000256" key="3">
    <source>
        <dbReference type="SAM" id="MobiDB-lite"/>
    </source>
</evidence>
<dbReference type="RefSeq" id="WP_215610583.1">
    <property type="nucleotide sequence ID" value="NZ_JADOES010000049.1"/>
</dbReference>
<sequence>MSSAGLNKWTVSGNLAADAAVKTVDLRDGRQAKVADATIYVRGVKDRNESFTVRLSIWEGSAAWRKLNFLKKGSLIICTGSVEPTPYVSKADGSPKAGLTMNVLDIDLDVVRDPDGETNRNNQTANNKTPVAV</sequence>
<feature type="compositionally biased region" description="Polar residues" evidence="3">
    <location>
        <begin position="119"/>
        <end position="133"/>
    </location>
</feature>
<keyword evidence="5" id="KW-1185">Reference proteome</keyword>